<feature type="compositionally biased region" description="Polar residues" evidence="1">
    <location>
        <begin position="1"/>
        <end position="10"/>
    </location>
</feature>
<dbReference type="EMBL" id="LUGH01001671">
    <property type="protein sequence ID" value="OBZ80852.1"/>
    <property type="molecule type" value="Genomic_DNA"/>
</dbReference>
<evidence type="ECO:0000256" key="1">
    <source>
        <dbReference type="SAM" id="MobiDB-lite"/>
    </source>
</evidence>
<feature type="non-terminal residue" evidence="2">
    <location>
        <position position="122"/>
    </location>
</feature>
<dbReference type="InParanoid" id="A0A1C7MVI7"/>
<accession>A0A1C7MVI7</accession>
<name>A0A1C7MVI7_9FUNG</name>
<feature type="region of interest" description="Disordered" evidence="1">
    <location>
        <begin position="1"/>
        <end position="51"/>
    </location>
</feature>
<feature type="compositionally biased region" description="Acidic residues" evidence="1">
    <location>
        <begin position="39"/>
        <end position="51"/>
    </location>
</feature>
<organism evidence="2 3">
    <name type="scientific">Choanephora cucurbitarum</name>
    <dbReference type="NCBI Taxonomy" id="101091"/>
    <lineage>
        <taxon>Eukaryota</taxon>
        <taxon>Fungi</taxon>
        <taxon>Fungi incertae sedis</taxon>
        <taxon>Mucoromycota</taxon>
        <taxon>Mucoromycotina</taxon>
        <taxon>Mucoromycetes</taxon>
        <taxon>Mucorales</taxon>
        <taxon>Mucorineae</taxon>
        <taxon>Choanephoraceae</taxon>
        <taxon>Choanephoroideae</taxon>
        <taxon>Choanephora</taxon>
    </lineage>
</organism>
<keyword evidence="3" id="KW-1185">Reference proteome</keyword>
<comment type="caution">
    <text evidence="2">The sequence shown here is derived from an EMBL/GenBank/DDBJ whole genome shotgun (WGS) entry which is preliminary data.</text>
</comment>
<protein>
    <submittedName>
        <fullName evidence="2">Uncharacterized protein</fullName>
    </submittedName>
</protein>
<evidence type="ECO:0000313" key="2">
    <source>
        <dbReference type="EMBL" id="OBZ80852.1"/>
    </source>
</evidence>
<gene>
    <name evidence="2" type="ORF">A0J61_11099</name>
</gene>
<evidence type="ECO:0000313" key="3">
    <source>
        <dbReference type="Proteomes" id="UP000093000"/>
    </source>
</evidence>
<reference evidence="2 3" key="1">
    <citation type="submission" date="2016-03" db="EMBL/GenBank/DDBJ databases">
        <title>Choanephora cucurbitarum.</title>
        <authorList>
            <person name="Min B."/>
            <person name="Park H."/>
            <person name="Park J.-H."/>
            <person name="Shin H.-D."/>
            <person name="Choi I.-G."/>
        </authorList>
    </citation>
    <scope>NUCLEOTIDE SEQUENCE [LARGE SCALE GENOMIC DNA]</scope>
    <source>
        <strain evidence="2 3">KUS-F28377</strain>
    </source>
</reference>
<proteinExistence type="predicted"/>
<dbReference type="AlphaFoldDB" id="A0A1C7MVI7"/>
<dbReference type="Proteomes" id="UP000093000">
    <property type="component" value="Unassembled WGS sequence"/>
</dbReference>
<sequence length="122" mass="13599">METSFVTNNTTRDETELNGNEMEFSFVNEPGNAAVSDSETSEDEESDEEDDMETVLNYYYGTDSARHDIQQEQEYDALNLATISPIGDVLFGTQATDDEESMVDLATHIRGIIDDSIPEEEG</sequence>